<name>A0A075H8C9_9ARCH</name>
<evidence type="ECO:0000313" key="1">
    <source>
        <dbReference type="EMBL" id="AIF10692.1"/>
    </source>
</evidence>
<proteinExistence type="predicted"/>
<dbReference type="AlphaFoldDB" id="A0A075H8C9"/>
<dbReference type="EMBL" id="KF900898">
    <property type="protein sequence ID" value="AIF10692.1"/>
    <property type="molecule type" value="Genomic_DNA"/>
</dbReference>
<organism evidence="1">
    <name type="scientific">uncultured marine thaumarchaeote KM3_46_H07</name>
    <dbReference type="NCBI Taxonomy" id="1456163"/>
    <lineage>
        <taxon>Archaea</taxon>
        <taxon>Nitrososphaerota</taxon>
        <taxon>environmental samples</taxon>
    </lineage>
</organism>
<reference evidence="1" key="1">
    <citation type="journal article" date="2014" name="Genome Biol. Evol.">
        <title>Pangenome evidence for extensive interdomain horizontal transfer affecting lineage core and shell genes in uncultured planktonic thaumarchaeota and euryarchaeota.</title>
        <authorList>
            <person name="Deschamps P."/>
            <person name="Zivanovic Y."/>
            <person name="Moreira D."/>
            <person name="Rodriguez-Valera F."/>
            <person name="Lopez-Garcia P."/>
        </authorList>
    </citation>
    <scope>NUCLEOTIDE SEQUENCE</scope>
</reference>
<protein>
    <submittedName>
        <fullName evidence="1">Uncharacterized protein</fullName>
    </submittedName>
</protein>
<sequence length="70" mass="8121">MIVSLKILKPSSKNTQNNILFLNHLILYKIIQFPFYSVNIISLSGFIYEIFVKTINTYYSVNPTDVNGIY</sequence>
<accession>A0A075H8C9</accession>